<dbReference type="Pfam" id="PF01087">
    <property type="entry name" value="GalP_UDP_transf"/>
    <property type="match status" value="1"/>
</dbReference>
<accession>C0QKM2</accession>
<evidence type="ECO:0000256" key="3">
    <source>
        <dbReference type="ARBA" id="ARBA00023277"/>
    </source>
</evidence>
<keyword evidence="5" id="KW-0862">Zinc</keyword>
<dbReference type="OrthoDB" id="9769064at2"/>
<keyword evidence="6" id="KW-0408">Iron</keyword>
<feature type="binding site" evidence="6">
    <location>
        <position position="317"/>
    </location>
    <ligand>
        <name>Fe cation</name>
        <dbReference type="ChEBI" id="CHEBI:24875"/>
    </ligand>
</feature>
<evidence type="ECO:0000256" key="2">
    <source>
        <dbReference type="ARBA" id="ARBA00022695"/>
    </source>
</evidence>
<keyword evidence="9" id="KW-1185">Reference proteome</keyword>
<dbReference type="GO" id="GO:0008108">
    <property type="term" value="F:UDP-glucose:hexose-1-phosphate uridylyltransferase activity"/>
    <property type="evidence" value="ECO:0007669"/>
    <property type="project" value="UniProtKB-EC"/>
</dbReference>
<dbReference type="SUPFAM" id="SSF54197">
    <property type="entry name" value="HIT-like"/>
    <property type="match status" value="2"/>
</dbReference>
<feature type="binding site" evidence="6">
    <location>
        <position position="319"/>
    </location>
    <ligand>
        <name>Fe cation</name>
        <dbReference type="ChEBI" id="CHEBI:24875"/>
    </ligand>
</feature>
<dbReference type="Gene3D" id="3.30.428.10">
    <property type="entry name" value="HIT-like"/>
    <property type="match status" value="2"/>
</dbReference>
<dbReference type="Proteomes" id="UP000000442">
    <property type="component" value="Chromosome"/>
</dbReference>
<dbReference type="KEGG" id="dat:HRM2_09810"/>
<dbReference type="InterPro" id="IPR036265">
    <property type="entry name" value="HIT-like_sf"/>
</dbReference>
<dbReference type="RefSeq" id="WP_015902882.1">
    <property type="nucleotide sequence ID" value="NC_012108.1"/>
</dbReference>
<comment type="cofactor">
    <cofactor evidence="5">
        <name>Zn(2+)</name>
        <dbReference type="ChEBI" id="CHEBI:29105"/>
    </cofactor>
    <text evidence="5">Binds 1 zinc ion per subunit.</text>
</comment>
<evidence type="ECO:0000313" key="8">
    <source>
        <dbReference type="EMBL" id="ACN14093.1"/>
    </source>
</evidence>
<dbReference type="PIRSF" id="PIRSF000808">
    <property type="entry name" value="GalT"/>
    <property type="match status" value="1"/>
</dbReference>
<protein>
    <submittedName>
        <fullName evidence="8">GalT</fullName>
        <ecNumber evidence="8">2.7.7.12</ecNumber>
    </submittedName>
</protein>
<feature type="binding site" evidence="6">
    <location>
        <position position="301"/>
    </location>
    <ligand>
        <name>Fe cation</name>
        <dbReference type="ChEBI" id="CHEBI:24875"/>
    </ligand>
</feature>
<evidence type="ECO:0000256" key="5">
    <source>
        <dbReference type="PIRSR" id="PIRSR000808-3"/>
    </source>
</evidence>
<evidence type="ECO:0000259" key="7">
    <source>
        <dbReference type="Pfam" id="PF01087"/>
    </source>
</evidence>
<keyword evidence="5" id="KW-0479">Metal-binding</keyword>
<comment type="cofactor">
    <cofactor evidence="6">
        <name>Fe cation</name>
        <dbReference type="ChEBI" id="CHEBI:24875"/>
    </cofactor>
    <text evidence="6">Binds 1 Fe cation per subunit.</text>
</comment>
<feature type="active site" description="Tele-UMP-histidine intermediate" evidence="4">
    <location>
        <position position="169"/>
    </location>
</feature>
<organism evidence="8 9">
    <name type="scientific">Desulforapulum autotrophicum (strain ATCC 43914 / DSM 3382 / VKM B-1955 / HRM2)</name>
    <name type="common">Desulfobacterium autotrophicum</name>
    <dbReference type="NCBI Taxonomy" id="177437"/>
    <lineage>
        <taxon>Bacteria</taxon>
        <taxon>Pseudomonadati</taxon>
        <taxon>Thermodesulfobacteriota</taxon>
        <taxon>Desulfobacteria</taxon>
        <taxon>Desulfobacterales</taxon>
        <taxon>Desulfobacteraceae</taxon>
        <taxon>Desulforapulum</taxon>
    </lineage>
</organism>
<dbReference type="InterPro" id="IPR001937">
    <property type="entry name" value="GalP_UDPtransf1"/>
</dbReference>
<dbReference type="EMBL" id="CP001087">
    <property type="protein sequence ID" value="ACN14093.1"/>
    <property type="molecule type" value="Genomic_DNA"/>
</dbReference>
<keyword evidence="1 8" id="KW-0808">Transferase</keyword>
<evidence type="ECO:0000256" key="1">
    <source>
        <dbReference type="ARBA" id="ARBA00022679"/>
    </source>
</evidence>
<gene>
    <name evidence="8" type="primary">galT</name>
    <name evidence="8" type="ordered locus">HRM2_09810</name>
</gene>
<evidence type="ECO:0000256" key="6">
    <source>
        <dbReference type="PIRSR" id="PIRSR000808-4"/>
    </source>
</evidence>
<keyword evidence="3" id="KW-0119">Carbohydrate metabolism</keyword>
<dbReference type="PANTHER" id="PTHR42763:SF2">
    <property type="entry name" value="ADP-GLUCOSE PHOSPHORYLASE"/>
    <property type="match status" value="1"/>
</dbReference>
<dbReference type="AlphaFoldDB" id="C0QKM2"/>
<keyword evidence="2 8" id="KW-0548">Nucleotidyltransferase</keyword>
<dbReference type="InterPro" id="IPR005849">
    <property type="entry name" value="GalP_Utransf_N"/>
</dbReference>
<dbReference type="EC" id="2.7.7.12" evidence="8"/>
<feature type="binding site" evidence="5">
    <location>
        <position position="48"/>
    </location>
    <ligand>
        <name>Zn(2+)</name>
        <dbReference type="ChEBI" id="CHEBI:29105"/>
    </ligand>
</feature>
<dbReference type="InterPro" id="IPR053177">
    <property type="entry name" value="ADP-glucose_phosphorylase"/>
</dbReference>
<feature type="binding site" evidence="5">
    <location>
        <position position="115"/>
    </location>
    <ligand>
        <name>Zn(2+)</name>
        <dbReference type="ChEBI" id="CHEBI:29105"/>
    </ligand>
</feature>
<reference evidence="8 9" key="1">
    <citation type="journal article" date="2009" name="Environ. Microbiol.">
        <title>Genome sequence of Desulfobacterium autotrophicum HRM2, a marine sulfate reducer oxidizing organic carbon completely to carbon dioxide.</title>
        <authorList>
            <person name="Strittmatter A.W."/>
            <person name="Liesegang H."/>
            <person name="Rabus R."/>
            <person name="Decker I."/>
            <person name="Amann J."/>
            <person name="Andres S."/>
            <person name="Henne A."/>
            <person name="Fricke W.F."/>
            <person name="Martinez-Arias R."/>
            <person name="Bartels D."/>
            <person name="Goesmann A."/>
            <person name="Krause L."/>
            <person name="Puehler A."/>
            <person name="Klenk H.P."/>
            <person name="Richter M."/>
            <person name="Schuler M."/>
            <person name="Gloeckner F.O."/>
            <person name="Meyerdierks A."/>
            <person name="Gottschalk G."/>
            <person name="Amann R."/>
        </authorList>
    </citation>
    <scope>NUCLEOTIDE SEQUENCE [LARGE SCALE GENOMIC DNA]</scope>
    <source>
        <strain evidence="9">ATCC 43914 / DSM 3382 / HRM2</strain>
    </source>
</reference>
<name>C0QKM2_DESAH</name>
<dbReference type="PANTHER" id="PTHR42763">
    <property type="entry name" value="ADP-GLUCOSE PHOSPHORYLASE"/>
    <property type="match status" value="1"/>
</dbReference>
<dbReference type="eggNOG" id="COG1085">
    <property type="taxonomic scope" value="Bacteria"/>
</dbReference>
<feature type="binding site" evidence="5">
    <location>
        <position position="51"/>
    </location>
    <ligand>
        <name>Zn(2+)</name>
        <dbReference type="ChEBI" id="CHEBI:29105"/>
    </ligand>
</feature>
<proteinExistence type="predicted"/>
<sequence length="357" mass="40691">MVDQKIREIRINPIIPAESVLIATERGNRPEKKPGSASFDSRSLVSECPFCRGNENQTPGEILRVPGDGNWQIRVVQNLYPVFGDDHLLSDLNLGVHHVIDGYGQHEVVIDHANHGIQLYQMEQSHISRIFSLYRDRMKQLYTANENHRYVLVFKNFGPAAGGSIAHTHSQIIAMPVVPANVEMEIDNSRKYFQNQGKCIFCTLMDESLTYEGTVYDRFSGEQKKRIEVEKYIVEKGDYFVAIKPFASRFPWEVHILPRQHCHDYCSISDTECLDLAGVLRRVMLRLHAVLGFVEYNYFLHSAPAVLKTPEDESSFHWHLELCPRTTIPNGFELGSGLAINTVSPERAVEQLRAVQI</sequence>
<evidence type="ECO:0000256" key="4">
    <source>
        <dbReference type="PIRSR" id="PIRSR000808-1"/>
    </source>
</evidence>
<dbReference type="GO" id="GO:0008270">
    <property type="term" value="F:zinc ion binding"/>
    <property type="evidence" value="ECO:0007669"/>
    <property type="project" value="InterPro"/>
</dbReference>
<evidence type="ECO:0000313" key="9">
    <source>
        <dbReference type="Proteomes" id="UP000000442"/>
    </source>
</evidence>
<dbReference type="STRING" id="177437.HRM2_09810"/>
<feature type="domain" description="Galactose-1-phosphate uridyl transferase N-terminal" evidence="7">
    <location>
        <begin position="102"/>
        <end position="179"/>
    </location>
</feature>
<dbReference type="GO" id="GO:0006012">
    <property type="term" value="P:galactose metabolic process"/>
    <property type="evidence" value="ECO:0007669"/>
    <property type="project" value="InterPro"/>
</dbReference>
<dbReference type="HOGENOM" id="CLU_029960_1_0_7"/>
<feature type="binding site" evidence="6">
    <location>
        <position position="185"/>
    </location>
    <ligand>
        <name>Fe cation</name>
        <dbReference type="ChEBI" id="CHEBI:24875"/>
    </ligand>
</feature>
<feature type="binding site" evidence="5">
    <location>
        <position position="167"/>
    </location>
    <ligand>
        <name>Zn(2+)</name>
        <dbReference type="ChEBI" id="CHEBI:29105"/>
    </ligand>
</feature>